<sequence>MHPPKEIIDTEMALIHISVILVAVTAVLYQLEVSFDPLVASGTVILMRNREDSFKYAANVPHYHKWTLMVSSAEEVSTSHMKAGKTFHLYSDIPLLGRQEIPTKVVVYKPYHRLDIQTHLHLLEMRISMNFTDTHKDDVPFTKLDCAIHARRRSYLYYSTLLQVLRFVMKSQLKGSLLNMKLLLQT</sequence>
<evidence type="ECO:0000313" key="3">
    <source>
        <dbReference type="Proteomes" id="UP001152320"/>
    </source>
</evidence>
<keyword evidence="1" id="KW-0812">Transmembrane</keyword>
<keyword evidence="3" id="KW-1185">Reference proteome</keyword>
<evidence type="ECO:0000313" key="2">
    <source>
        <dbReference type="EMBL" id="KAJ8023149.1"/>
    </source>
</evidence>
<name>A0A9Q1BFD2_HOLLE</name>
<keyword evidence="1" id="KW-1133">Transmembrane helix</keyword>
<organism evidence="2 3">
    <name type="scientific">Holothuria leucospilota</name>
    <name type="common">Black long sea cucumber</name>
    <name type="synonym">Mertensiothuria leucospilota</name>
    <dbReference type="NCBI Taxonomy" id="206669"/>
    <lineage>
        <taxon>Eukaryota</taxon>
        <taxon>Metazoa</taxon>
        <taxon>Echinodermata</taxon>
        <taxon>Eleutherozoa</taxon>
        <taxon>Echinozoa</taxon>
        <taxon>Holothuroidea</taxon>
        <taxon>Aspidochirotacea</taxon>
        <taxon>Aspidochirotida</taxon>
        <taxon>Holothuriidae</taxon>
        <taxon>Holothuria</taxon>
    </lineage>
</organism>
<comment type="caution">
    <text evidence="2">The sequence shown here is derived from an EMBL/GenBank/DDBJ whole genome shotgun (WGS) entry which is preliminary data.</text>
</comment>
<protein>
    <submittedName>
        <fullName evidence="2">Uncharacterized protein</fullName>
    </submittedName>
</protein>
<keyword evidence="1" id="KW-0472">Membrane</keyword>
<reference evidence="2" key="1">
    <citation type="submission" date="2021-10" db="EMBL/GenBank/DDBJ databases">
        <title>Tropical sea cucumber genome reveals ecological adaptation and Cuvierian tubules defense mechanism.</title>
        <authorList>
            <person name="Chen T."/>
        </authorList>
    </citation>
    <scope>NUCLEOTIDE SEQUENCE</scope>
    <source>
        <strain evidence="2">Nanhai2018</strain>
        <tissue evidence="2">Muscle</tissue>
    </source>
</reference>
<gene>
    <name evidence="2" type="ORF">HOLleu_38250</name>
</gene>
<dbReference type="OrthoDB" id="6331612at2759"/>
<dbReference type="EMBL" id="JAIZAY010000020">
    <property type="protein sequence ID" value="KAJ8023149.1"/>
    <property type="molecule type" value="Genomic_DNA"/>
</dbReference>
<dbReference type="Proteomes" id="UP001152320">
    <property type="component" value="Chromosome 20"/>
</dbReference>
<feature type="transmembrane region" description="Helical" evidence="1">
    <location>
        <begin position="12"/>
        <end position="31"/>
    </location>
</feature>
<dbReference type="SUPFAM" id="SSF55961">
    <property type="entry name" value="Bet v1-like"/>
    <property type="match status" value="1"/>
</dbReference>
<dbReference type="AlphaFoldDB" id="A0A9Q1BFD2"/>
<accession>A0A9Q1BFD2</accession>
<proteinExistence type="predicted"/>
<evidence type="ECO:0000256" key="1">
    <source>
        <dbReference type="SAM" id="Phobius"/>
    </source>
</evidence>